<reference evidence="2" key="1">
    <citation type="journal article" date="2020" name="bioRxiv">
        <title>Hybrid origin of Populus tomentosa Carr. identified through genome sequencing and phylogenomic analysis.</title>
        <authorList>
            <person name="An X."/>
            <person name="Gao K."/>
            <person name="Chen Z."/>
            <person name="Li J."/>
            <person name="Yang X."/>
            <person name="Yang X."/>
            <person name="Zhou J."/>
            <person name="Guo T."/>
            <person name="Zhao T."/>
            <person name="Huang S."/>
            <person name="Miao D."/>
            <person name="Khan W.U."/>
            <person name="Rao P."/>
            <person name="Ye M."/>
            <person name="Lei B."/>
            <person name="Liao W."/>
            <person name="Wang J."/>
            <person name="Ji L."/>
            <person name="Li Y."/>
            <person name="Guo B."/>
            <person name="Mustafa N.S."/>
            <person name="Li S."/>
            <person name="Yun Q."/>
            <person name="Keller S.R."/>
            <person name="Mao J."/>
            <person name="Zhang R."/>
            <person name="Strauss S.H."/>
        </authorList>
    </citation>
    <scope>NUCLEOTIDE SEQUENCE</scope>
    <source>
        <strain evidence="2">GM15</strain>
        <tissue evidence="2">Leaf</tissue>
    </source>
</reference>
<dbReference type="OrthoDB" id="1641903at2759"/>
<comment type="caution">
    <text evidence="2">The sequence shown here is derived from an EMBL/GenBank/DDBJ whole genome shotgun (WGS) entry which is preliminary data.</text>
</comment>
<protein>
    <submittedName>
        <fullName evidence="2">Uncharacterized protein</fullName>
    </submittedName>
</protein>
<dbReference type="EMBL" id="JAAWWB010000001">
    <property type="protein sequence ID" value="KAG6793083.1"/>
    <property type="molecule type" value="Genomic_DNA"/>
</dbReference>
<gene>
    <name evidence="2" type="ORF">POTOM_002267</name>
</gene>
<comment type="similarity">
    <text evidence="1">Belongs to the nucleobase:cation symporter-2 (NCS2) (TC 2.A.40) family.</text>
</comment>
<proteinExistence type="inferred from homology"/>
<name>A0A8X8IZ12_POPTO</name>
<organism evidence="2 3">
    <name type="scientific">Populus tomentosa</name>
    <name type="common">Chinese white poplar</name>
    <dbReference type="NCBI Taxonomy" id="118781"/>
    <lineage>
        <taxon>Eukaryota</taxon>
        <taxon>Viridiplantae</taxon>
        <taxon>Streptophyta</taxon>
        <taxon>Embryophyta</taxon>
        <taxon>Tracheophyta</taxon>
        <taxon>Spermatophyta</taxon>
        <taxon>Magnoliopsida</taxon>
        <taxon>eudicotyledons</taxon>
        <taxon>Gunneridae</taxon>
        <taxon>Pentapetalae</taxon>
        <taxon>rosids</taxon>
        <taxon>fabids</taxon>
        <taxon>Malpighiales</taxon>
        <taxon>Salicaceae</taxon>
        <taxon>Saliceae</taxon>
        <taxon>Populus</taxon>
    </lineage>
</organism>
<evidence type="ECO:0000256" key="1">
    <source>
        <dbReference type="ARBA" id="ARBA00008821"/>
    </source>
</evidence>
<dbReference type="PANTHER" id="PTHR11119">
    <property type="entry name" value="XANTHINE-URACIL / VITAMIN C PERMEASE FAMILY MEMBER"/>
    <property type="match status" value="1"/>
</dbReference>
<dbReference type="AlphaFoldDB" id="A0A8X8IZ12"/>
<accession>A0A8X8IZ12</accession>
<evidence type="ECO:0000313" key="2">
    <source>
        <dbReference type="EMBL" id="KAG6793083.1"/>
    </source>
</evidence>
<dbReference type="Proteomes" id="UP000886885">
    <property type="component" value="Chromosome 1A"/>
</dbReference>
<evidence type="ECO:0000313" key="3">
    <source>
        <dbReference type="Proteomes" id="UP000886885"/>
    </source>
</evidence>
<keyword evidence="3" id="KW-1185">Reference proteome</keyword>
<sequence length="267" mass="29739">MPAILAVAGAYNNKHPDTQLSCRVDRAGLISAAPWIKVPYPFQWGCPTFDAGDVFSTGTIIAVSRYGSATPLPPSVLSRGIGWLVGHNQLVSQMDTLLQCKKNKLFEVVLLLLKGGLFNENVMVYDPYGRIPCENAVIVLTLLQLIFNRKIRDCSCFPYHCQLWRLFTVSSLPMRLCSIVLLSTSLQGNHFNRLLTLIVCGRSSFCWSGISPVLQLNSFRTKFILGFSLFLGLPVPQYFKDYILVSGRGPVHTGATWLCMLELHLIL</sequence>